<dbReference type="AlphaFoldDB" id="A0A1G8UU17"/>
<evidence type="ECO:0000256" key="2">
    <source>
        <dbReference type="ARBA" id="ARBA00022692"/>
    </source>
</evidence>
<sequence length="138" mass="14659">MVEPASLRSRTPAFLCDQAIVLVLGVVPTVAAGVPLADIVDPGTTRRQVFVLLMGIAFVYHFVLEWQTGTTVGKRLLGLGVRRDDGTAIGVGESFVRNALRLIDGLGYWGVAVAIILVRGDGKRLGDVFGRTLVVSVA</sequence>
<keyword evidence="2 5" id="KW-0812">Transmembrane</keyword>
<keyword evidence="3 5" id="KW-1133">Transmembrane helix</keyword>
<dbReference type="STRING" id="890420.SAMN05216226_10578"/>
<dbReference type="GO" id="GO:0016020">
    <property type="term" value="C:membrane"/>
    <property type="evidence" value="ECO:0007669"/>
    <property type="project" value="UniProtKB-SubCell"/>
</dbReference>
<evidence type="ECO:0000256" key="1">
    <source>
        <dbReference type="ARBA" id="ARBA00004141"/>
    </source>
</evidence>
<name>A0A1G8UU17_9EURY</name>
<dbReference type="Pfam" id="PF06271">
    <property type="entry name" value="RDD"/>
    <property type="match status" value="1"/>
</dbReference>
<evidence type="ECO:0000256" key="5">
    <source>
        <dbReference type="SAM" id="Phobius"/>
    </source>
</evidence>
<dbReference type="OrthoDB" id="288430at2157"/>
<protein>
    <submittedName>
        <fullName evidence="7">Uncharacterized membrane protein YckC, RDD family</fullName>
    </submittedName>
</protein>
<evidence type="ECO:0000313" key="7">
    <source>
        <dbReference type="EMBL" id="SDJ56440.1"/>
    </source>
</evidence>
<reference evidence="7 8" key="1">
    <citation type="submission" date="2016-10" db="EMBL/GenBank/DDBJ databases">
        <authorList>
            <person name="de Groot N.N."/>
        </authorList>
    </citation>
    <scope>NUCLEOTIDE SEQUENCE [LARGE SCALE GENOMIC DNA]</scope>
    <source>
        <strain evidence="7 8">IBRC-M10015</strain>
    </source>
</reference>
<dbReference type="PANTHER" id="PTHR38480:SF1">
    <property type="entry name" value="SLR0254 PROTEIN"/>
    <property type="match status" value="1"/>
</dbReference>
<evidence type="ECO:0000259" key="6">
    <source>
        <dbReference type="Pfam" id="PF06271"/>
    </source>
</evidence>
<feature type="transmembrane region" description="Helical" evidence="5">
    <location>
        <begin position="49"/>
        <end position="67"/>
    </location>
</feature>
<feature type="transmembrane region" description="Helical" evidence="5">
    <location>
        <begin position="20"/>
        <end position="37"/>
    </location>
</feature>
<keyword evidence="4 5" id="KW-0472">Membrane</keyword>
<comment type="subcellular location">
    <subcellularLocation>
        <location evidence="1">Membrane</location>
        <topology evidence="1">Multi-pass membrane protein</topology>
    </subcellularLocation>
</comment>
<evidence type="ECO:0000313" key="8">
    <source>
        <dbReference type="Proteomes" id="UP000198856"/>
    </source>
</evidence>
<dbReference type="EMBL" id="FNFC01000005">
    <property type="protein sequence ID" value="SDJ56440.1"/>
    <property type="molecule type" value="Genomic_DNA"/>
</dbReference>
<feature type="domain" description="RDD" evidence="6">
    <location>
        <begin position="5"/>
        <end position="129"/>
    </location>
</feature>
<organism evidence="7 8">
    <name type="scientific">Halovenus aranensis</name>
    <dbReference type="NCBI Taxonomy" id="890420"/>
    <lineage>
        <taxon>Archaea</taxon>
        <taxon>Methanobacteriati</taxon>
        <taxon>Methanobacteriota</taxon>
        <taxon>Stenosarchaea group</taxon>
        <taxon>Halobacteria</taxon>
        <taxon>Halobacteriales</taxon>
        <taxon>Haloarculaceae</taxon>
        <taxon>Halovenus</taxon>
    </lineage>
</organism>
<evidence type="ECO:0000256" key="3">
    <source>
        <dbReference type="ARBA" id="ARBA00022989"/>
    </source>
</evidence>
<proteinExistence type="predicted"/>
<dbReference type="RefSeq" id="WP_176765257.1">
    <property type="nucleotide sequence ID" value="NZ_FNFC01000005.1"/>
</dbReference>
<dbReference type="PANTHER" id="PTHR38480">
    <property type="entry name" value="SLR0254 PROTEIN"/>
    <property type="match status" value="1"/>
</dbReference>
<dbReference type="InterPro" id="IPR010432">
    <property type="entry name" value="RDD"/>
</dbReference>
<evidence type="ECO:0000256" key="4">
    <source>
        <dbReference type="ARBA" id="ARBA00023136"/>
    </source>
</evidence>
<dbReference type="Proteomes" id="UP000198856">
    <property type="component" value="Unassembled WGS sequence"/>
</dbReference>
<accession>A0A1G8UU17</accession>
<keyword evidence="8" id="KW-1185">Reference proteome</keyword>
<gene>
    <name evidence="7" type="ORF">SAMN05216226_10578</name>
</gene>